<gene>
    <name evidence="3" type="primary">pbp</name>
    <name evidence="3" type="ORF">GCM10025874_23070</name>
</gene>
<feature type="domain" description="Penicillin-binding protein transpeptidase" evidence="1">
    <location>
        <begin position="155"/>
        <end position="479"/>
    </location>
</feature>
<dbReference type="Gene3D" id="3.90.1310.10">
    <property type="entry name" value="Penicillin-binding protein 2a (Domain 2)"/>
    <property type="match status" value="1"/>
</dbReference>
<dbReference type="InterPro" id="IPR001460">
    <property type="entry name" value="PCN-bd_Tpept"/>
</dbReference>
<evidence type="ECO:0000313" key="3">
    <source>
        <dbReference type="EMBL" id="GMA29054.1"/>
    </source>
</evidence>
<dbReference type="GO" id="GO:0071555">
    <property type="term" value="P:cell wall organization"/>
    <property type="evidence" value="ECO:0007669"/>
    <property type="project" value="TreeGrafter"/>
</dbReference>
<organism evidence="3 4">
    <name type="scientific">Arenivirga flava</name>
    <dbReference type="NCBI Taxonomy" id="1930060"/>
    <lineage>
        <taxon>Bacteria</taxon>
        <taxon>Bacillati</taxon>
        <taxon>Actinomycetota</taxon>
        <taxon>Actinomycetes</taxon>
        <taxon>Micrococcales</taxon>
        <taxon>Microbacteriaceae</taxon>
        <taxon>Arenivirga</taxon>
    </lineage>
</organism>
<proteinExistence type="predicted"/>
<dbReference type="EMBL" id="BSUL01000001">
    <property type="protein sequence ID" value="GMA29054.1"/>
    <property type="molecule type" value="Genomic_DNA"/>
</dbReference>
<dbReference type="Pfam" id="PF00905">
    <property type="entry name" value="Transpeptidase"/>
    <property type="match status" value="1"/>
</dbReference>
<dbReference type="PANTHER" id="PTHR30627">
    <property type="entry name" value="PEPTIDOGLYCAN D,D-TRANSPEPTIDASE"/>
    <property type="match status" value="1"/>
</dbReference>
<evidence type="ECO:0000259" key="2">
    <source>
        <dbReference type="Pfam" id="PF21922"/>
    </source>
</evidence>
<reference evidence="3 4" key="1">
    <citation type="journal article" date="2014" name="Int. J. Syst. Evol. Microbiol.">
        <title>Complete genome sequence of Corynebacterium casei LMG S-19264T (=DSM 44701T), isolated from a smear-ripened cheese.</title>
        <authorList>
            <consortium name="US DOE Joint Genome Institute (JGI-PGF)"/>
            <person name="Walter F."/>
            <person name="Albersmeier A."/>
            <person name="Kalinowski J."/>
            <person name="Ruckert C."/>
        </authorList>
    </citation>
    <scope>NUCLEOTIDE SEQUENCE [LARGE SCALE GENOMIC DNA]</scope>
    <source>
        <strain evidence="3 4">NBRC 112289</strain>
    </source>
</reference>
<dbReference type="InterPro" id="IPR012338">
    <property type="entry name" value="Beta-lactam/transpept-like"/>
</dbReference>
<dbReference type="PANTHER" id="PTHR30627:SF24">
    <property type="entry name" value="PENICILLIN-BINDING PROTEIN 4B"/>
    <property type="match status" value="1"/>
</dbReference>
<dbReference type="AlphaFoldDB" id="A0AA37X9W6"/>
<dbReference type="GO" id="GO:0005886">
    <property type="term" value="C:plasma membrane"/>
    <property type="evidence" value="ECO:0007669"/>
    <property type="project" value="TreeGrafter"/>
</dbReference>
<keyword evidence="4" id="KW-1185">Reference proteome</keyword>
<dbReference type="SUPFAM" id="SSF56601">
    <property type="entry name" value="beta-lactamase/transpeptidase-like"/>
    <property type="match status" value="1"/>
</dbReference>
<feature type="domain" description="Penicillin binding protein A dimerisation" evidence="2">
    <location>
        <begin position="52"/>
        <end position="134"/>
    </location>
</feature>
<dbReference type="InterPro" id="IPR050515">
    <property type="entry name" value="Beta-lactam/transpept"/>
</dbReference>
<evidence type="ECO:0000259" key="1">
    <source>
        <dbReference type="Pfam" id="PF00905"/>
    </source>
</evidence>
<dbReference type="Proteomes" id="UP001157160">
    <property type="component" value="Unassembled WGS sequence"/>
</dbReference>
<dbReference type="GO" id="GO:0071972">
    <property type="term" value="F:peptidoglycan L,D-transpeptidase activity"/>
    <property type="evidence" value="ECO:0007669"/>
    <property type="project" value="TreeGrafter"/>
</dbReference>
<dbReference type="Gene3D" id="3.40.710.10">
    <property type="entry name" value="DD-peptidase/beta-lactamase superfamily"/>
    <property type="match status" value="1"/>
</dbReference>
<sequence length="484" mass="50377">MNKELRRVSVIVLAMFLALFGSTTVISAIEADNLAAQSNNRRVVLDSYSAQRGAILVEGTPIAYSEPSDDVYRFQRIYSEGEKYSGVTGYFTLNQGSTGLEGSLNQQLSGTANSQFFDQLNAIITGQEPTGASIATTLDAEAQQAAWDAMQGYEGAVVAIEPSTGRILALVSTPGFDPNPLASHITSEVIERYTALDEARPSPLQNRAYGGGQYSPGSTFKIIMTAAALENGYAPDSQFENPATLTLPGTNTQINNPVVGQCSGGGDTVSMATALNLSCNIPYAELAQDLGVDTVADMAEAFGFNSSTQIPMTSTPSRYPRDIDEAQLMLTAFGMSSVRVNALQNAMVVAAVANDGVLMQPTLVDSVIAADLSVLDEFQASELGRPITSATASTLNDMLVDGVSNGAAGGARIDGVAVGGKTGTGENGPGEPFNLWFSGFAPAEDPQVAVSVIVGDGGGRGQQLSGNALAAPIARQVMEAVLNQ</sequence>
<dbReference type="RefSeq" id="WP_284232775.1">
    <property type="nucleotide sequence ID" value="NZ_BSUL01000001.1"/>
</dbReference>
<comment type="caution">
    <text evidence="3">The sequence shown here is derived from an EMBL/GenBank/DDBJ whole genome shotgun (WGS) entry which is preliminary data.</text>
</comment>
<protein>
    <submittedName>
        <fullName evidence="3">Penicillin-binding protein</fullName>
    </submittedName>
</protein>
<evidence type="ECO:0000313" key="4">
    <source>
        <dbReference type="Proteomes" id="UP001157160"/>
    </source>
</evidence>
<dbReference type="GO" id="GO:0008658">
    <property type="term" value="F:penicillin binding"/>
    <property type="evidence" value="ECO:0007669"/>
    <property type="project" value="InterPro"/>
</dbReference>
<accession>A0AA37X9W6</accession>
<dbReference type="InterPro" id="IPR054120">
    <property type="entry name" value="PBPA_dimer"/>
</dbReference>
<name>A0AA37X9W6_9MICO</name>
<dbReference type="Pfam" id="PF21922">
    <property type="entry name" value="PBP_dimer_2"/>
    <property type="match status" value="1"/>
</dbReference>